<evidence type="ECO:0000259" key="1">
    <source>
        <dbReference type="Pfam" id="PF08241"/>
    </source>
</evidence>
<proteinExistence type="predicted"/>
<keyword evidence="3" id="KW-1185">Reference proteome</keyword>
<dbReference type="InterPro" id="IPR013216">
    <property type="entry name" value="Methyltransf_11"/>
</dbReference>
<reference evidence="2 3" key="1">
    <citation type="submission" date="2018-08" db="EMBL/GenBank/DDBJ databases">
        <title>Chitinophaga sp. K20C18050901, a novel bacterium isolated from forest soil.</title>
        <authorList>
            <person name="Wang C."/>
        </authorList>
    </citation>
    <scope>NUCLEOTIDE SEQUENCE [LARGE SCALE GENOMIC DNA]</scope>
    <source>
        <strain evidence="2 3">K20C18050901</strain>
    </source>
</reference>
<protein>
    <submittedName>
        <fullName evidence="2">Methyltransferase domain-containing protein</fullName>
    </submittedName>
</protein>
<comment type="caution">
    <text evidence="2">The sequence shown here is derived from an EMBL/GenBank/DDBJ whole genome shotgun (WGS) entry which is preliminary data.</text>
</comment>
<dbReference type="EMBL" id="QTJV01000003">
    <property type="protein sequence ID" value="RFM34787.1"/>
    <property type="molecule type" value="Genomic_DNA"/>
</dbReference>
<dbReference type="Gene3D" id="3.40.50.150">
    <property type="entry name" value="Vaccinia Virus protein VP39"/>
    <property type="match status" value="1"/>
</dbReference>
<name>A0A3E1P3P4_9BACT</name>
<feature type="domain" description="Methyltransferase type 11" evidence="1">
    <location>
        <begin position="25"/>
        <end position="104"/>
    </location>
</feature>
<keyword evidence="2" id="KW-0489">Methyltransferase</keyword>
<dbReference type="Pfam" id="PF08241">
    <property type="entry name" value="Methyltransf_11"/>
    <property type="match status" value="1"/>
</dbReference>
<accession>A0A3E1P3P4</accession>
<dbReference type="AlphaFoldDB" id="A0A3E1P3P4"/>
<evidence type="ECO:0000313" key="3">
    <source>
        <dbReference type="Proteomes" id="UP000261174"/>
    </source>
</evidence>
<dbReference type="GO" id="GO:0032259">
    <property type="term" value="P:methylation"/>
    <property type="evidence" value="ECO:0007669"/>
    <property type="project" value="UniProtKB-KW"/>
</dbReference>
<dbReference type="OrthoDB" id="9784101at2"/>
<sequence>MELSEAIQFIQCDVLQHAGISQWADLGCGSGLFSTALAHYLPEGSTIYAIDHKPATRIAGHGIKIFNLDFVFDPLPFGQIDGVLMANSLHYVKDQAAFVRKLKNHTDRLIIIEYDIEKPVPTWVPFPVSYSKLSTHFPGRKIKKLSERASAYGQGNMYSALITL</sequence>
<gene>
    <name evidence="2" type="ORF">DXN04_11155</name>
</gene>
<organism evidence="2 3">
    <name type="scientific">Chitinophaga silvisoli</name>
    <dbReference type="NCBI Taxonomy" id="2291814"/>
    <lineage>
        <taxon>Bacteria</taxon>
        <taxon>Pseudomonadati</taxon>
        <taxon>Bacteroidota</taxon>
        <taxon>Chitinophagia</taxon>
        <taxon>Chitinophagales</taxon>
        <taxon>Chitinophagaceae</taxon>
        <taxon>Chitinophaga</taxon>
    </lineage>
</organism>
<dbReference type="InterPro" id="IPR029063">
    <property type="entry name" value="SAM-dependent_MTases_sf"/>
</dbReference>
<dbReference type="GO" id="GO:0008757">
    <property type="term" value="F:S-adenosylmethionine-dependent methyltransferase activity"/>
    <property type="evidence" value="ECO:0007669"/>
    <property type="project" value="InterPro"/>
</dbReference>
<dbReference type="RefSeq" id="WP_116853443.1">
    <property type="nucleotide sequence ID" value="NZ_QTJV01000003.1"/>
</dbReference>
<dbReference type="SUPFAM" id="SSF53335">
    <property type="entry name" value="S-adenosyl-L-methionine-dependent methyltransferases"/>
    <property type="match status" value="1"/>
</dbReference>
<dbReference type="CDD" id="cd02440">
    <property type="entry name" value="AdoMet_MTases"/>
    <property type="match status" value="1"/>
</dbReference>
<dbReference type="Proteomes" id="UP000261174">
    <property type="component" value="Unassembled WGS sequence"/>
</dbReference>
<keyword evidence="2" id="KW-0808">Transferase</keyword>
<evidence type="ECO:0000313" key="2">
    <source>
        <dbReference type="EMBL" id="RFM34787.1"/>
    </source>
</evidence>